<proteinExistence type="predicted"/>
<comment type="caution">
    <text evidence="1">The sequence shown here is derived from an EMBL/GenBank/DDBJ whole genome shotgun (WGS) entry which is preliminary data.</text>
</comment>
<keyword evidence="2" id="KW-1185">Reference proteome</keyword>
<sequence>MDFQRALVIQTSIYVELMAVIQALEMPFCRGWSFTWLECDSLSIVASFQSSYFSPPWQIRIRWFNCLTKLLSINFHVSHIYREGNQGADTVANLGLLQNGFTWWDKPPANVHQVLFQDTQGFTSFCFV</sequence>
<protein>
    <submittedName>
        <fullName evidence="1">Uncharacterized protein</fullName>
    </submittedName>
</protein>
<reference evidence="2" key="1">
    <citation type="journal article" date="2023" name="G3 (Bethesda)">
        <title>Genome assembly and association tests identify interacting loci associated with vigor, precocity, and sex in interspecific pistachio rootstocks.</title>
        <authorList>
            <person name="Palmer W."/>
            <person name="Jacygrad E."/>
            <person name="Sagayaradj S."/>
            <person name="Cavanaugh K."/>
            <person name="Han R."/>
            <person name="Bertier L."/>
            <person name="Beede B."/>
            <person name="Kafkas S."/>
            <person name="Golino D."/>
            <person name="Preece J."/>
            <person name="Michelmore R."/>
        </authorList>
    </citation>
    <scope>NUCLEOTIDE SEQUENCE [LARGE SCALE GENOMIC DNA]</scope>
</reference>
<evidence type="ECO:0000313" key="1">
    <source>
        <dbReference type="EMBL" id="KAJ0078610.1"/>
    </source>
</evidence>
<organism evidence="1 2">
    <name type="scientific">Pistacia atlantica</name>
    <dbReference type="NCBI Taxonomy" id="434234"/>
    <lineage>
        <taxon>Eukaryota</taxon>
        <taxon>Viridiplantae</taxon>
        <taxon>Streptophyta</taxon>
        <taxon>Embryophyta</taxon>
        <taxon>Tracheophyta</taxon>
        <taxon>Spermatophyta</taxon>
        <taxon>Magnoliopsida</taxon>
        <taxon>eudicotyledons</taxon>
        <taxon>Gunneridae</taxon>
        <taxon>Pentapetalae</taxon>
        <taxon>rosids</taxon>
        <taxon>malvids</taxon>
        <taxon>Sapindales</taxon>
        <taxon>Anacardiaceae</taxon>
        <taxon>Pistacia</taxon>
    </lineage>
</organism>
<dbReference type="Proteomes" id="UP001164250">
    <property type="component" value="Chromosome 13"/>
</dbReference>
<accession>A0ACC0ZV60</accession>
<name>A0ACC0ZV60_9ROSI</name>
<evidence type="ECO:0000313" key="2">
    <source>
        <dbReference type="Proteomes" id="UP001164250"/>
    </source>
</evidence>
<gene>
    <name evidence="1" type="ORF">Patl1_23838</name>
</gene>
<dbReference type="EMBL" id="CM047909">
    <property type="protein sequence ID" value="KAJ0078610.1"/>
    <property type="molecule type" value="Genomic_DNA"/>
</dbReference>